<evidence type="ECO:0000256" key="4">
    <source>
        <dbReference type="ARBA" id="ARBA00023136"/>
    </source>
</evidence>
<comment type="subcellular location">
    <subcellularLocation>
        <location evidence="1">Membrane</location>
        <topology evidence="1">Peripheral membrane protein</topology>
    </subcellularLocation>
</comment>
<keyword evidence="4" id="KW-0472">Membrane</keyword>
<organism evidence="7 8">
    <name type="scientific">Triparma retinervis</name>
    <dbReference type="NCBI Taxonomy" id="2557542"/>
    <lineage>
        <taxon>Eukaryota</taxon>
        <taxon>Sar</taxon>
        <taxon>Stramenopiles</taxon>
        <taxon>Ochrophyta</taxon>
        <taxon>Bolidophyceae</taxon>
        <taxon>Parmales</taxon>
        <taxon>Triparmaceae</taxon>
        <taxon>Triparma</taxon>
    </lineage>
</organism>
<feature type="chain" id="PRO_5040782771" description="Photosystem II 12 kDa extrinsic protein" evidence="6">
    <location>
        <begin position="19"/>
        <end position="151"/>
    </location>
</feature>
<dbReference type="GO" id="GO:0042549">
    <property type="term" value="P:photosystem II stabilization"/>
    <property type="evidence" value="ECO:0007669"/>
    <property type="project" value="InterPro"/>
</dbReference>
<evidence type="ECO:0000313" key="8">
    <source>
        <dbReference type="Proteomes" id="UP001165082"/>
    </source>
</evidence>
<comment type="caution">
    <text evidence="7">The sequence shown here is derived from an EMBL/GenBank/DDBJ whole genome shotgun (WGS) entry which is preliminary data.</text>
</comment>
<gene>
    <name evidence="7" type="ORF">TrRE_jg12081</name>
</gene>
<proteinExistence type="inferred from homology"/>
<protein>
    <recommendedName>
        <fullName evidence="5">Photosystem II 12 kDa extrinsic protein</fullName>
    </recommendedName>
</protein>
<feature type="signal peptide" evidence="6">
    <location>
        <begin position="1"/>
        <end position="18"/>
    </location>
</feature>
<dbReference type="Gene3D" id="1.10.150.320">
    <property type="entry name" value="Photosystem II 12 kDa extrinsic protein"/>
    <property type="match status" value="1"/>
</dbReference>
<dbReference type="AlphaFoldDB" id="A0A9W6ZNG5"/>
<dbReference type="GO" id="GO:0009523">
    <property type="term" value="C:photosystem II"/>
    <property type="evidence" value="ECO:0007669"/>
    <property type="project" value="InterPro"/>
</dbReference>
<sequence length="151" mass="16531">MKSFAILILISLLSSASAYTPAAAKSRKSFLRTAITSALLAPQAVLIAPPTAQAISPFIDDYEVVDGQQATGGKIDLNSAYVTDYKQFRGLYPTIAGKLASHGPYKNVKDMYKMAGITKNEQKILKTYEKEFIVQPPGRLFLERVNARQST</sequence>
<dbReference type="OrthoDB" id="191591at2759"/>
<keyword evidence="8" id="KW-1185">Reference proteome</keyword>
<dbReference type="InterPro" id="IPR010527">
    <property type="entry name" value="PSII_PsbU"/>
</dbReference>
<keyword evidence="6" id="KW-0732">Signal</keyword>
<comment type="similarity">
    <text evidence="2">Belongs to the PsbU family.</text>
</comment>
<dbReference type="GO" id="GO:0019898">
    <property type="term" value="C:extrinsic component of membrane"/>
    <property type="evidence" value="ECO:0007669"/>
    <property type="project" value="InterPro"/>
</dbReference>
<evidence type="ECO:0000256" key="5">
    <source>
        <dbReference type="ARBA" id="ARBA00043089"/>
    </source>
</evidence>
<evidence type="ECO:0000256" key="2">
    <source>
        <dbReference type="ARBA" id="ARBA00010827"/>
    </source>
</evidence>
<accession>A0A9W6ZNG5</accession>
<evidence type="ECO:0000256" key="1">
    <source>
        <dbReference type="ARBA" id="ARBA00004170"/>
    </source>
</evidence>
<reference evidence="7" key="1">
    <citation type="submission" date="2022-07" db="EMBL/GenBank/DDBJ databases">
        <title>Genome analysis of Parmales, a sister group of diatoms, reveals the evolutionary specialization of diatoms from phago-mixotrophs to photoautotrophs.</title>
        <authorList>
            <person name="Ban H."/>
            <person name="Sato S."/>
            <person name="Yoshikawa S."/>
            <person name="Kazumasa Y."/>
            <person name="Nakamura Y."/>
            <person name="Ichinomiya M."/>
            <person name="Saitoh K."/>
            <person name="Sato N."/>
            <person name="Blanc-Mathieu R."/>
            <person name="Endo H."/>
            <person name="Kuwata A."/>
            <person name="Ogata H."/>
        </authorList>
    </citation>
    <scope>NUCLEOTIDE SEQUENCE</scope>
</reference>
<dbReference type="GO" id="GO:0015979">
    <property type="term" value="P:photosynthesis"/>
    <property type="evidence" value="ECO:0007669"/>
    <property type="project" value="InterPro"/>
</dbReference>
<evidence type="ECO:0000313" key="7">
    <source>
        <dbReference type="EMBL" id="GMH53140.1"/>
    </source>
</evidence>
<evidence type="ECO:0000256" key="3">
    <source>
        <dbReference type="ARBA" id="ARBA00023078"/>
    </source>
</evidence>
<keyword evidence="3" id="KW-0793">Thylakoid</keyword>
<dbReference type="Pfam" id="PF06514">
    <property type="entry name" value="PsbU"/>
    <property type="match status" value="1"/>
</dbReference>
<evidence type="ECO:0000256" key="6">
    <source>
        <dbReference type="SAM" id="SignalP"/>
    </source>
</evidence>
<name>A0A9W6ZNG5_9STRA</name>
<dbReference type="Proteomes" id="UP001165082">
    <property type="component" value="Unassembled WGS sequence"/>
</dbReference>
<dbReference type="SUPFAM" id="SSF81585">
    <property type="entry name" value="PsbU/PolX domain-like"/>
    <property type="match status" value="1"/>
</dbReference>
<dbReference type="EMBL" id="BRXZ01002045">
    <property type="protein sequence ID" value="GMH53140.1"/>
    <property type="molecule type" value="Genomic_DNA"/>
</dbReference>